<feature type="transmembrane region" description="Helical" evidence="6">
    <location>
        <begin position="122"/>
        <end position="143"/>
    </location>
</feature>
<dbReference type="AlphaFoldDB" id="W9VUJ5"/>
<dbReference type="GO" id="GO:0005886">
    <property type="term" value="C:plasma membrane"/>
    <property type="evidence" value="ECO:0007669"/>
    <property type="project" value="TreeGrafter"/>
</dbReference>
<dbReference type="PANTHER" id="PTHR23502:SF23">
    <property type="entry name" value="FLUCONAZOLE RESISTANCE PROTEIN 1"/>
    <property type="match status" value="1"/>
</dbReference>
<feature type="transmembrane region" description="Helical" evidence="6">
    <location>
        <begin position="251"/>
        <end position="274"/>
    </location>
</feature>
<comment type="caution">
    <text evidence="8">The sequence shown here is derived from an EMBL/GenBank/DDBJ whole genome shotgun (WGS) entry which is preliminary data.</text>
</comment>
<dbReference type="EMBL" id="AMGX01000032">
    <property type="protein sequence ID" value="EXJ59377.1"/>
    <property type="molecule type" value="Genomic_DNA"/>
</dbReference>
<evidence type="ECO:0000256" key="3">
    <source>
        <dbReference type="ARBA" id="ARBA00022989"/>
    </source>
</evidence>
<feature type="transmembrane region" description="Helical" evidence="6">
    <location>
        <begin position="158"/>
        <end position="180"/>
    </location>
</feature>
<dbReference type="FunFam" id="1.20.1250.20:FF:000011">
    <property type="entry name" value="MFS multidrug transporter, putative"/>
    <property type="match status" value="1"/>
</dbReference>
<feature type="transmembrane region" description="Helical" evidence="6">
    <location>
        <begin position="217"/>
        <end position="239"/>
    </location>
</feature>
<evidence type="ECO:0000313" key="9">
    <source>
        <dbReference type="Proteomes" id="UP000019471"/>
    </source>
</evidence>
<sequence>MTSQLFRDTQFGHLVRILSRNTLFHYPDEIDPSLWQKPLLPDVASPRQAEPGVRNDSSDTKGRPNNLTDPITKNLDKRRQVNQQHRSNADHVVEDGIDVYLVDWYGPDDPENPRNWPSSRKLLIGFQICLLNFAFYMASSIYVPGEASIMQEFGASEIVATLGLSLFTLGYGCGPMLWSPMSEMPTVGRNDVYFWTFLAFVLLQLPTGFAVNMPMFLVFRLLTGFCGSPALATGGATLADMYSPARVAYGICIWGSFGILGPVFGPILGGFTAAAKGWRWTIWVVTWLCAGAAVMLFFCMPETSAANILYRRAKRLRRATGDERWRSQSEVDAAQHTTADHLSVLGRACTLIFSEPIVFLWDLYTALLYGVFFVWFESFPLVFGDMYGFNLGQQGLVFLGILVGGLVTVPLFLLWVNRGIIPRFASPTFKPEMVLPPTFFGSAALPVCLFWYGWSARPHVHWMVPIVGSGFFTVGVVTLFNPVLHYLGIAYPAYAASIFAGNALFRASFGAIFPLFARQLFRTLGIGPGNSLLGGIAVCFLPLPYIFSKYGERIRHLSKNARQDV</sequence>
<evidence type="ECO:0000256" key="2">
    <source>
        <dbReference type="ARBA" id="ARBA00022692"/>
    </source>
</evidence>
<dbReference type="Gene3D" id="1.20.1250.20">
    <property type="entry name" value="MFS general substrate transporter like domains"/>
    <property type="match status" value="1"/>
</dbReference>
<dbReference type="OrthoDB" id="3357846at2759"/>
<keyword evidence="4 6" id="KW-0472">Membrane</keyword>
<dbReference type="PROSITE" id="PS50850">
    <property type="entry name" value="MFS"/>
    <property type="match status" value="1"/>
</dbReference>
<feature type="transmembrane region" description="Helical" evidence="6">
    <location>
        <begin position="192"/>
        <end position="211"/>
    </location>
</feature>
<dbReference type="GO" id="GO:0015244">
    <property type="term" value="F:fluconazole transmembrane transporter activity"/>
    <property type="evidence" value="ECO:0007669"/>
    <property type="project" value="TreeGrafter"/>
</dbReference>
<protein>
    <recommendedName>
        <fullName evidence="7">Major facilitator superfamily (MFS) profile domain-containing protein</fullName>
    </recommendedName>
</protein>
<feature type="transmembrane region" description="Helical" evidence="6">
    <location>
        <begin position="396"/>
        <end position="416"/>
    </location>
</feature>
<keyword evidence="9" id="KW-1185">Reference proteome</keyword>
<feature type="transmembrane region" description="Helical" evidence="6">
    <location>
        <begin position="357"/>
        <end position="376"/>
    </location>
</feature>
<evidence type="ECO:0000256" key="6">
    <source>
        <dbReference type="SAM" id="Phobius"/>
    </source>
</evidence>
<dbReference type="eggNOG" id="KOG0255">
    <property type="taxonomic scope" value="Eukaryota"/>
</dbReference>
<dbReference type="Pfam" id="PF07690">
    <property type="entry name" value="MFS_1"/>
    <property type="match status" value="1"/>
</dbReference>
<dbReference type="GeneID" id="19196944"/>
<keyword evidence="3 6" id="KW-1133">Transmembrane helix</keyword>
<dbReference type="CDD" id="cd17323">
    <property type="entry name" value="MFS_Tpo1_MDR_like"/>
    <property type="match status" value="1"/>
</dbReference>
<feature type="region of interest" description="Disordered" evidence="5">
    <location>
        <begin position="45"/>
        <end position="88"/>
    </location>
</feature>
<feature type="domain" description="Major facilitator superfamily (MFS) profile" evidence="7">
    <location>
        <begin position="124"/>
        <end position="565"/>
    </location>
</feature>
<evidence type="ECO:0000256" key="4">
    <source>
        <dbReference type="ARBA" id="ARBA00023136"/>
    </source>
</evidence>
<dbReference type="PANTHER" id="PTHR23502">
    <property type="entry name" value="MAJOR FACILITATOR SUPERFAMILY"/>
    <property type="match status" value="1"/>
</dbReference>
<dbReference type="GO" id="GO:1990961">
    <property type="term" value="P:xenobiotic detoxification by transmembrane export across the plasma membrane"/>
    <property type="evidence" value="ECO:0007669"/>
    <property type="project" value="TreeGrafter"/>
</dbReference>
<dbReference type="InterPro" id="IPR020846">
    <property type="entry name" value="MFS_dom"/>
</dbReference>
<keyword evidence="2 6" id="KW-0812">Transmembrane</keyword>
<reference evidence="8 9" key="1">
    <citation type="submission" date="2013-03" db="EMBL/GenBank/DDBJ databases">
        <title>The Genome Sequence of Cladophialophora psammophila CBS 110553.</title>
        <authorList>
            <consortium name="The Broad Institute Genomics Platform"/>
            <person name="Cuomo C."/>
            <person name="de Hoog S."/>
            <person name="Gorbushina A."/>
            <person name="Walker B."/>
            <person name="Young S.K."/>
            <person name="Zeng Q."/>
            <person name="Gargeya S."/>
            <person name="Fitzgerald M."/>
            <person name="Haas B."/>
            <person name="Abouelleil A."/>
            <person name="Allen A.W."/>
            <person name="Alvarado L."/>
            <person name="Arachchi H.M."/>
            <person name="Berlin A.M."/>
            <person name="Chapman S.B."/>
            <person name="Gainer-Dewar J."/>
            <person name="Goldberg J."/>
            <person name="Griggs A."/>
            <person name="Gujja S."/>
            <person name="Hansen M."/>
            <person name="Howarth C."/>
            <person name="Imamovic A."/>
            <person name="Ireland A."/>
            <person name="Larimer J."/>
            <person name="McCowan C."/>
            <person name="Murphy C."/>
            <person name="Pearson M."/>
            <person name="Poon T.W."/>
            <person name="Priest M."/>
            <person name="Roberts A."/>
            <person name="Saif S."/>
            <person name="Shea T."/>
            <person name="Sisk P."/>
            <person name="Sykes S."/>
            <person name="Wortman J."/>
            <person name="Nusbaum C."/>
            <person name="Birren B."/>
        </authorList>
    </citation>
    <scope>NUCLEOTIDE SEQUENCE [LARGE SCALE GENOMIC DNA]</scope>
    <source>
        <strain evidence="8 9">CBS 110553</strain>
    </source>
</reference>
<dbReference type="InterPro" id="IPR011701">
    <property type="entry name" value="MFS"/>
</dbReference>
<evidence type="ECO:0000256" key="1">
    <source>
        <dbReference type="ARBA" id="ARBA00004141"/>
    </source>
</evidence>
<feature type="transmembrane region" description="Helical" evidence="6">
    <location>
        <begin position="460"/>
        <end position="481"/>
    </location>
</feature>
<feature type="transmembrane region" description="Helical" evidence="6">
    <location>
        <begin position="529"/>
        <end position="547"/>
    </location>
</feature>
<gene>
    <name evidence="8" type="ORF">A1O5_12258</name>
</gene>
<evidence type="ECO:0000259" key="7">
    <source>
        <dbReference type="PROSITE" id="PS50850"/>
    </source>
</evidence>
<feature type="transmembrane region" description="Helical" evidence="6">
    <location>
        <begin position="437"/>
        <end position="454"/>
    </location>
</feature>
<proteinExistence type="predicted"/>
<evidence type="ECO:0000256" key="5">
    <source>
        <dbReference type="SAM" id="MobiDB-lite"/>
    </source>
</evidence>
<dbReference type="SUPFAM" id="SSF103473">
    <property type="entry name" value="MFS general substrate transporter"/>
    <property type="match status" value="1"/>
</dbReference>
<dbReference type="Proteomes" id="UP000019471">
    <property type="component" value="Unassembled WGS sequence"/>
</dbReference>
<feature type="transmembrane region" description="Helical" evidence="6">
    <location>
        <begin position="493"/>
        <end position="517"/>
    </location>
</feature>
<feature type="transmembrane region" description="Helical" evidence="6">
    <location>
        <begin position="280"/>
        <end position="310"/>
    </location>
</feature>
<dbReference type="InterPro" id="IPR036259">
    <property type="entry name" value="MFS_trans_sf"/>
</dbReference>
<organism evidence="8 9">
    <name type="scientific">Cladophialophora psammophila CBS 110553</name>
    <dbReference type="NCBI Taxonomy" id="1182543"/>
    <lineage>
        <taxon>Eukaryota</taxon>
        <taxon>Fungi</taxon>
        <taxon>Dikarya</taxon>
        <taxon>Ascomycota</taxon>
        <taxon>Pezizomycotina</taxon>
        <taxon>Eurotiomycetes</taxon>
        <taxon>Chaetothyriomycetidae</taxon>
        <taxon>Chaetothyriales</taxon>
        <taxon>Herpotrichiellaceae</taxon>
        <taxon>Cladophialophora</taxon>
    </lineage>
</organism>
<evidence type="ECO:0000313" key="8">
    <source>
        <dbReference type="EMBL" id="EXJ59377.1"/>
    </source>
</evidence>
<accession>W9VUJ5</accession>
<comment type="subcellular location">
    <subcellularLocation>
        <location evidence="1">Membrane</location>
        <topology evidence="1">Multi-pass membrane protein</topology>
    </subcellularLocation>
</comment>
<dbReference type="RefSeq" id="XP_007751017.1">
    <property type="nucleotide sequence ID" value="XM_007752827.1"/>
</dbReference>
<name>W9VUJ5_9EURO</name>
<dbReference type="HOGENOM" id="CLU_008455_11_1_1"/>